<name>A0A5B9DG36_9ARCH</name>
<dbReference type="GO" id="GO:0046872">
    <property type="term" value="F:metal ion binding"/>
    <property type="evidence" value="ECO:0007669"/>
    <property type="project" value="UniProtKB-KW"/>
</dbReference>
<reference evidence="9 10" key="2">
    <citation type="journal article" date="2024" name="Int. J. Syst. Evol. Microbiol.">
        <title>Promethearchaeum syntrophicum gen. nov., sp. nov., an anaerobic, obligately syntrophic archaeon, the first isolate of the lineage 'Asgard' archaea, and proposal of the new archaeal phylum Promethearchaeota phyl. nov. and kingdom Promethearchaeati regn. nov.</title>
        <authorList>
            <person name="Imachi H."/>
            <person name="Nobu M.K."/>
            <person name="Kato S."/>
            <person name="Takaki Y."/>
            <person name="Miyazaki M."/>
            <person name="Miyata M."/>
            <person name="Ogawara M."/>
            <person name="Saito Y."/>
            <person name="Sakai S."/>
            <person name="Tahara Y.O."/>
            <person name="Takano Y."/>
            <person name="Tasumi E."/>
            <person name="Uematsu K."/>
            <person name="Yoshimura T."/>
            <person name="Itoh T."/>
            <person name="Ohkuma M."/>
            <person name="Takai K."/>
        </authorList>
    </citation>
    <scope>NUCLEOTIDE SEQUENCE [LARGE SCALE GENOMIC DNA]</scope>
    <source>
        <strain evidence="9 10">MK-D1</strain>
    </source>
</reference>
<accession>A0A5B9DG36</accession>
<evidence type="ECO:0000259" key="8">
    <source>
        <dbReference type="Pfam" id="PF04104"/>
    </source>
</evidence>
<evidence type="ECO:0000256" key="3">
    <source>
        <dbReference type="ARBA" id="ARBA00022515"/>
    </source>
</evidence>
<dbReference type="SUPFAM" id="SSF140914">
    <property type="entry name" value="PriB N-terminal domain-like"/>
    <property type="match status" value="1"/>
</dbReference>
<evidence type="ECO:0000256" key="1">
    <source>
        <dbReference type="ARBA" id="ARBA00001966"/>
    </source>
</evidence>
<evidence type="ECO:0000256" key="6">
    <source>
        <dbReference type="ARBA" id="ARBA00023004"/>
    </source>
</evidence>
<organism evidence="9 10">
    <name type="scientific">Promethearchaeum syntrophicum</name>
    <dbReference type="NCBI Taxonomy" id="2594042"/>
    <lineage>
        <taxon>Archaea</taxon>
        <taxon>Promethearchaeati</taxon>
        <taxon>Promethearchaeota</taxon>
        <taxon>Promethearchaeia</taxon>
        <taxon>Promethearchaeales</taxon>
        <taxon>Promethearchaeaceae</taxon>
        <taxon>Promethearchaeum</taxon>
    </lineage>
</organism>
<gene>
    <name evidence="9" type="ORF">DSAG12_03819</name>
</gene>
<dbReference type="GO" id="GO:0006270">
    <property type="term" value="P:DNA replication initiation"/>
    <property type="evidence" value="ECO:0007669"/>
    <property type="project" value="TreeGrafter"/>
</dbReference>
<dbReference type="InterPro" id="IPR023642">
    <property type="entry name" value="DNA_primase_lsu_PriL"/>
</dbReference>
<dbReference type="Pfam" id="PF04104">
    <property type="entry name" value="DNA_primase_lrg"/>
    <property type="match status" value="1"/>
</dbReference>
<keyword evidence="3" id="KW-0639">Primosome</keyword>
<evidence type="ECO:0000256" key="2">
    <source>
        <dbReference type="ARBA" id="ARBA00022485"/>
    </source>
</evidence>
<evidence type="ECO:0000313" key="9">
    <source>
        <dbReference type="EMBL" id="QEE17981.1"/>
    </source>
</evidence>
<evidence type="ECO:0000256" key="7">
    <source>
        <dbReference type="ARBA" id="ARBA00023014"/>
    </source>
</evidence>
<dbReference type="AlphaFoldDB" id="A0A5B9DG36"/>
<dbReference type="GO" id="GO:0006269">
    <property type="term" value="P:DNA replication, synthesis of primer"/>
    <property type="evidence" value="ECO:0007669"/>
    <property type="project" value="UniProtKB-KW"/>
</dbReference>
<keyword evidence="4" id="KW-0235">DNA replication</keyword>
<keyword evidence="10" id="KW-1185">Reference proteome</keyword>
<keyword evidence="7" id="KW-0411">Iron-sulfur</keyword>
<dbReference type="InterPro" id="IPR058560">
    <property type="entry name" value="DNA_primase_C"/>
</dbReference>
<keyword evidence="6" id="KW-0408">Iron</keyword>
<dbReference type="GO" id="GO:1990077">
    <property type="term" value="C:primosome complex"/>
    <property type="evidence" value="ECO:0007669"/>
    <property type="project" value="UniProtKB-KW"/>
</dbReference>
<dbReference type="GO" id="GO:0051539">
    <property type="term" value="F:4 iron, 4 sulfur cluster binding"/>
    <property type="evidence" value="ECO:0007669"/>
    <property type="project" value="UniProtKB-KW"/>
</dbReference>
<dbReference type="PANTHER" id="PTHR10537:SF3">
    <property type="entry name" value="DNA PRIMASE LARGE SUBUNIT"/>
    <property type="match status" value="1"/>
</dbReference>
<dbReference type="PANTHER" id="PTHR10537">
    <property type="entry name" value="DNA PRIMASE LARGE SUBUNIT"/>
    <property type="match status" value="1"/>
</dbReference>
<comment type="cofactor">
    <cofactor evidence="1">
        <name>[4Fe-4S] cluster</name>
        <dbReference type="ChEBI" id="CHEBI:49883"/>
    </cofactor>
</comment>
<keyword evidence="5" id="KW-0479">Metal-binding</keyword>
<dbReference type="GO" id="GO:0003899">
    <property type="term" value="F:DNA-directed RNA polymerase activity"/>
    <property type="evidence" value="ECO:0007669"/>
    <property type="project" value="InterPro"/>
</dbReference>
<proteinExistence type="predicted"/>
<reference evidence="9 10" key="1">
    <citation type="journal article" date="2020" name="Nature">
        <title>Isolation of an archaeon at the prokaryote-eukaryote interface.</title>
        <authorList>
            <person name="Imachi H."/>
            <person name="Nobu M.K."/>
            <person name="Nakahara N."/>
            <person name="Morono Y."/>
            <person name="Ogawara M."/>
            <person name="Takaki Y."/>
            <person name="Takano Y."/>
            <person name="Uematsu K."/>
            <person name="Ikuta T."/>
            <person name="Ito M."/>
            <person name="Matsui Y."/>
            <person name="Miyazaki M."/>
            <person name="Murata K."/>
            <person name="Saito Y."/>
            <person name="Sakai S."/>
            <person name="Song C."/>
            <person name="Tasumi E."/>
            <person name="Yamanaka Y."/>
            <person name="Yamaguchi T."/>
            <person name="Kamagata Y."/>
            <person name="Tamaki H."/>
            <person name="Takai K."/>
        </authorList>
    </citation>
    <scope>NUCLEOTIDE SEQUENCE [LARGE SCALE GENOMIC DNA]</scope>
    <source>
        <strain evidence="9 10">MK-D1</strain>
    </source>
</reference>
<dbReference type="EMBL" id="CP042905">
    <property type="protein sequence ID" value="QEE17981.1"/>
    <property type="molecule type" value="Genomic_DNA"/>
</dbReference>
<dbReference type="InterPro" id="IPR007238">
    <property type="entry name" value="DNA_primase_lsu_euk/arc"/>
</dbReference>
<protein>
    <recommendedName>
        <fullName evidence="8">DNA primase large subunit C-terminal domain-containing protein</fullName>
    </recommendedName>
</protein>
<dbReference type="GeneID" id="41331787"/>
<dbReference type="CDD" id="cd06560">
    <property type="entry name" value="PriL"/>
    <property type="match status" value="1"/>
</dbReference>
<feature type="domain" description="DNA primase large subunit C-terminal" evidence="8">
    <location>
        <begin position="261"/>
        <end position="350"/>
    </location>
</feature>
<evidence type="ECO:0000313" key="10">
    <source>
        <dbReference type="Proteomes" id="UP000321408"/>
    </source>
</evidence>
<evidence type="ECO:0000256" key="5">
    <source>
        <dbReference type="ARBA" id="ARBA00022723"/>
    </source>
</evidence>
<dbReference type="KEGG" id="psyt:DSAG12_03819"/>
<dbReference type="RefSeq" id="WP_147664857.1">
    <property type="nucleotide sequence ID" value="NZ_CP042905.2"/>
</dbReference>
<keyword evidence="2" id="KW-0004">4Fe-4S</keyword>
<sequence>MEIVQKYNLPKQLFLQFPWLNESSQILFEELDIAEEKIGSLSLIEMVQFLFKEYPTLLERIKQFFSNIIQSKEEFSTPTGDGIHLAMYPILQIIVSISGNRVLGNALTNLFAKHSQEELSDYNKKKIYTNNILQHIFSNLGISCMVEENIYKNGIKYPFQMDFPSYLSVSTKIRNDSWKLINRYFEDGKIYLIRHDVILLLREFVRQKTQPDYKQINKELSSQMEKIPEITEILNEISTLMATHKKRFESSIFSEGETIGSELYPPCIKAILYSVMHGENLSHNERLAIAFFYLNTNHSIEETVDIFRTSPDFDEDIARYQTEFAAGSGGKGKKYSMYKCAKLKSLHLCRATDPNFGDKLCRDGAKKRSGEIVPIQNPAKDFIFWKKVALNRLHRSQIIDQLESSDEAEINRKKEEDSK</sequence>
<dbReference type="Proteomes" id="UP000321408">
    <property type="component" value="Chromosome"/>
</dbReference>
<evidence type="ECO:0000256" key="4">
    <source>
        <dbReference type="ARBA" id="ARBA00022705"/>
    </source>
</evidence>
<dbReference type="OrthoDB" id="46081at2157"/>